<dbReference type="Proteomes" id="UP001295444">
    <property type="component" value="Chromosome 05"/>
</dbReference>
<organism evidence="1 2">
    <name type="scientific">Pelobates cultripes</name>
    <name type="common">Western spadefoot toad</name>
    <dbReference type="NCBI Taxonomy" id="61616"/>
    <lineage>
        <taxon>Eukaryota</taxon>
        <taxon>Metazoa</taxon>
        <taxon>Chordata</taxon>
        <taxon>Craniata</taxon>
        <taxon>Vertebrata</taxon>
        <taxon>Euteleostomi</taxon>
        <taxon>Amphibia</taxon>
        <taxon>Batrachia</taxon>
        <taxon>Anura</taxon>
        <taxon>Pelobatoidea</taxon>
        <taxon>Pelobatidae</taxon>
        <taxon>Pelobates</taxon>
    </lineage>
</organism>
<protein>
    <submittedName>
        <fullName evidence="1">Uncharacterized protein</fullName>
    </submittedName>
</protein>
<gene>
    <name evidence="1" type="ORF">PECUL_23A030675</name>
</gene>
<dbReference type="AlphaFoldDB" id="A0AAD1WBA4"/>
<dbReference type="EMBL" id="OW240916">
    <property type="protein sequence ID" value="CAH2296091.1"/>
    <property type="molecule type" value="Genomic_DNA"/>
</dbReference>
<evidence type="ECO:0000313" key="2">
    <source>
        <dbReference type="Proteomes" id="UP001295444"/>
    </source>
</evidence>
<evidence type="ECO:0000313" key="1">
    <source>
        <dbReference type="EMBL" id="CAH2296091.1"/>
    </source>
</evidence>
<feature type="non-terminal residue" evidence="1">
    <location>
        <position position="136"/>
    </location>
</feature>
<name>A0AAD1WBA4_PELCU</name>
<reference evidence="1" key="1">
    <citation type="submission" date="2022-03" db="EMBL/GenBank/DDBJ databases">
        <authorList>
            <person name="Alioto T."/>
            <person name="Alioto T."/>
            <person name="Gomez Garrido J."/>
        </authorList>
    </citation>
    <scope>NUCLEOTIDE SEQUENCE</scope>
</reference>
<sequence length="136" mass="15724">PGPPPFKNTLPHISSYSILGRIKFHSILLTDLHDKLGDPSLGQDEITNVFSINPLSMNDVISNNINTAFFGIQKTYPEQIRRFWELTSLKQYLQQKLVPKVLRPDILLPDKIQTEEQLSEWNTILLNCTFRLMDFL</sequence>
<feature type="non-terminal residue" evidence="1">
    <location>
        <position position="1"/>
    </location>
</feature>
<keyword evidence="2" id="KW-1185">Reference proteome</keyword>
<proteinExistence type="predicted"/>
<accession>A0AAD1WBA4</accession>